<evidence type="ECO:0000313" key="7">
    <source>
        <dbReference type="EMBL" id="OXA54605.1"/>
    </source>
</evidence>
<comment type="catalytic activity">
    <reaction evidence="2">
        <text>L-tyrosyl-[protein] + ATP = O-phospho-L-tyrosyl-[protein] + ADP + H(+)</text>
        <dbReference type="Rhea" id="RHEA:10596"/>
        <dbReference type="Rhea" id="RHEA-COMP:10136"/>
        <dbReference type="Rhea" id="RHEA-COMP:20101"/>
        <dbReference type="ChEBI" id="CHEBI:15378"/>
        <dbReference type="ChEBI" id="CHEBI:30616"/>
        <dbReference type="ChEBI" id="CHEBI:46858"/>
        <dbReference type="ChEBI" id="CHEBI:61978"/>
        <dbReference type="ChEBI" id="CHEBI:456216"/>
        <dbReference type="EC" id="2.7.10.1"/>
    </reaction>
</comment>
<dbReference type="InterPro" id="IPR001245">
    <property type="entry name" value="Ser-Thr/Tyr_kinase_cat_dom"/>
</dbReference>
<keyword evidence="3" id="KW-0547">Nucleotide-binding</keyword>
<keyword evidence="4" id="KW-0472">Membrane</keyword>
<dbReference type="GO" id="GO:0004714">
    <property type="term" value="F:transmembrane receptor protein tyrosine kinase activity"/>
    <property type="evidence" value="ECO:0007669"/>
    <property type="project" value="UniProtKB-EC"/>
</dbReference>
<dbReference type="PROSITE" id="PS00109">
    <property type="entry name" value="PROTEIN_KINASE_TYR"/>
    <property type="match status" value="1"/>
</dbReference>
<keyword evidence="8" id="KW-1185">Reference proteome</keyword>
<keyword evidence="7" id="KW-0675">Receptor</keyword>
<dbReference type="CDD" id="cd00192">
    <property type="entry name" value="PTKc"/>
    <property type="match status" value="1"/>
</dbReference>
<feature type="chain" id="PRO_5013302425" evidence="5">
    <location>
        <begin position="25"/>
        <end position="619"/>
    </location>
</feature>
<keyword evidence="4" id="KW-0812">Transmembrane</keyword>
<dbReference type="PANTHER" id="PTHR24416:SF600">
    <property type="entry name" value="PDGF- AND VEGF-RECEPTOR RELATED, ISOFORM J"/>
    <property type="match status" value="1"/>
</dbReference>
<feature type="transmembrane region" description="Helical" evidence="4">
    <location>
        <begin position="34"/>
        <end position="55"/>
    </location>
</feature>
<dbReference type="Proteomes" id="UP000198287">
    <property type="component" value="Unassembled WGS sequence"/>
</dbReference>
<feature type="binding site" evidence="3">
    <location>
        <position position="347"/>
    </location>
    <ligand>
        <name>ATP</name>
        <dbReference type="ChEBI" id="CHEBI:30616"/>
    </ligand>
</feature>
<evidence type="ECO:0000256" key="3">
    <source>
        <dbReference type="PROSITE-ProRule" id="PRU10141"/>
    </source>
</evidence>
<dbReference type="GO" id="GO:0007169">
    <property type="term" value="P:cell surface receptor protein tyrosine kinase signaling pathway"/>
    <property type="evidence" value="ECO:0007669"/>
    <property type="project" value="TreeGrafter"/>
</dbReference>
<keyword evidence="5" id="KW-0732">Signal</keyword>
<evidence type="ECO:0000313" key="8">
    <source>
        <dbReference type="Proteomes" id="UP000198287"/>
    </source>
</evidence>
<dbReference type="InterPro" id="IPR050122">
    <property type="entry name" value="RTK"/>
</dbReference>
<dbReference type="PANTHER" id="PTHR24416">
    <property type="entry name" value="TYROSINE-PROTEIN KINASE RECEPTOR"/>
    <property type="match status" value="1"/>
</dbReference>
<dbReference type="GO" id="GO:0005886">
    <property type="term" value="C:plasma membrane"/>
    <property type="evidence" value="ECO:0007669"/>
    <property type="project" value="TreeGrafter"/>
</dbReference>
<organism evidence="7 8">
    <name type="scientific">Folsomia candida</name>
    <name type="common">Springtail</name>
    <dbReference type="NCBI Taxonomy" id="158441"/>
    <lineage>
        <taxon>Eukaryota</taxon>
        <taxon>Metazoa</taxon>
        <taxon>Ecdysozoa</taxon>
        <taxon>Arthropoda</taxon>
        <taxon>Hexapoda</taxon>
        <taxon>Collembola</taxon>
        <taxon>Entomobryomorpha</taxon>
        <taxon>Isotomoidea</taxon>
        <taxon>Isotomidae</taxon>
        <taxon>Proisotominae</taxon>
        <taxon>Folsomia</taxon>
    </lineage>
</organism>
<dbReference type="SUPFAM" id="SSF56112">
    <property type="entry name" value="Protein kinase-like (PK-like)"/>
    <property type="match status" value="1"/>
</dbReference>
<dbReference type="Gene3D" id="1.10.510.10">
    <property type="entry name" value="Transferase(Phosphotransferase) domain 1"/>
    <property type="match status" value="1"/>
</dbReference>
<evidence type="ECO:0000256" key="1">
    <source>
        <dbReference type="ARBA" id="ARBA00004167"/>
    </source>
</evidence>
<dbReference type="GO" id="GO:0005524">
    <property type="term" value="F:ATP binding"/>
    <property type="evidence" value="ECO:0007669"/>
    <property type="project" value="UniProtKB-UniRule"/>
</dbReference>
<dbReference type="EMBL" id="LNIX01000005">
    <property type="protein sequence ID" value="OXA54605.1"/>
    <property type="molecule type" value="Genomic_DNA"/>
</dbReference>
<evidence type="ECO:0000256" key="2">
    <source>
        <dbReference type="ARBA" id="ARBA00051243"/>
    </source>
</evidence>
<accession>A0A226EAM4</accession>
<evidence type="ECO:0000256" key="4">
    <source>
        <dbReference type="SAM" id="Phobius"/>
    </source>
</evidence>
<gene>
    <name evidence="7" type="ORF">Fcan01_10668</name>
</gene>
<comment type="subcellular location">
    <subcellularLocation>
        <location evidence="1">Membrane</location>
        <topology evidence="1">Single-pass membrane protein</topology>
    </subcellularLocation>
</comment>
<dbReference type="PRINTS" id="PR00109">
    <property type="entry name" value="TYRKINASE"/>
</dbReference>
<sequence>MVFVGTLLLFVIGDLIFLHNLADADFVSKSLTVQYERVGLLIAMICINAIFYVSFEKNWLKLGLLGIPIYIPVAAVQMNLFVYNIVFRAPHPDTISQWMRIDSSLAGLFVARVSGNFLFNARYVWALRFAKKHKFRGMGETCTIFGLKVKRILQCQSMLVLPYTYFFYKNMVNLLSKNDPKSEGSSVLLVLSWISAAHQAVIIGTKISTLVALHLDSVRTLRIASWTGYITFAFLNELLIMKKVIGVNITGMTSPDSVYSQVFGGFIYLSVTVEYGLLYFYVTYLENLNRNCIQGNNNDTMKLTVLQLKSIVVDSSAMLGVGKSSTVYKGCLSDGRFFPSKQIVAVKVINRDTQVSALYDELKNMSRLMKIGHENLVTFYGIVKSKHTGSKTGDQPAKINIVMELCENGSLEVYLQHLEAAANNSLTNSRDIYVDQFVLWGTQIASGMEFLGNHGIVHGDLAARNVLLNDSLSIKISDFGMSYKLYNYQIYAVSDRQAFPWRWMAPESLDELKFSSQSDIWSYGVLLWEIFSFGKRPWPDHDWTSDFSTNLKNGLRLGKPEFGLGETEIYDSVMLNCWRTDANERIAFKEIVICMKMDKLKVLAKKCIEETREWDIRLD</sequence>
<proteinExistence type="predicted"/>
<reference evidence="7 8" key="1">
    <citation type="submission" date="2015-12" db="EMBL/GenBank/DDBJ databases">
        <title>The genome of Folsomia candida.</title>
        <authorList>
            <person name="Faddeeva A."/>
            <person name="Derks M.F."/>
            <person name="Anvar Y."/>
            <person name="Smit S."/>
            <person name="Van Straalen N."/>
            <person name="Roelofs D."/>
        </authorList>
    </citation>
    <scope>NUCLEOTIDE SEQUENCE [LARGE SCALE GENOMIC DNA]</scope>
    <source>
        <strain evidence="7 8">VU population</strain>
        <tissue evidence="7">Whole body</tissue>
    </source>
</reference>
<feature type="transmembrane region" description="Helical" evidence="4">
    <location>
        <begin position="62"/>
        <end position="85"/>
    </location>
</feature>
<feature type="transmembrane region" description="Helical" evidence="4">
    <location>
        <begin position="262"/>
        <end position="282"/>
    </location>
</feature>
<dbReference type="PROSITE" id="PS00107">
    <property type="entry name" value="PROTEIN_KINASE_ATP"/>
    <property type="match status" value="1"/>
</dbReference>
<dbReference type="GO" id="GO:0043235">
    <property type="term" value="C:receptor complex"/>
    <property type="evidence" value="ECO:0007669"/>
    <property type="project" value="TreeGrafter"/>
</dbReference>
<dbReference type="InterPro" id="IPR017441">
    <property type="entry name" value="Protein_kinase_ATP_BS"/>
</dbReference>
<dbReference type="Pfam" id="PF07714">
    <property type="entry name" value="PK_Tyr_Ser-Thr"/>
    <property type="match status" value="1"/>
</dbReference>
<feature type="transmembrane region" description="Helical" evidence="4">
    <location>
        <begin position="105"/>
        <end position="125"/>
    </location>
</feature>
<keyword evidence="3" id="KW-0067">ATP-binding</keyword>
<dbReference type="PROSITE" id="PS50011">
    <property type="entry name" value="PROTEIN_KINASE_DOM"/>
    <property type="match status" value="1"/>
</dbReference>
<dbReference type="OrthoDB" id="535945at2759"/>
<evidence type="ECO:0000259" key="6">
    <source>
        <dbReference type="PROSITE" id="PS50011"/>
    </source>
</evidence>
<evidence type="ECO:0000256" key="5">
    <source>
        <dbReference type="SAM" id="SignalP"/>
    </source>
</evidence>
<keyword evidence="4" id="KW-1133">Transmembrane helix</keyword>
<feature type="domain" description="Protein kinase" evidence="6">
    <location>
        <begin position="313"/>
        <end position="600"/>
    </location>
</feature>
<protein>
    <submittedName>
        <fullName evidence="7">Vascular endothelial growth factor receptor 1</fullName>
    </submittedName>
</protein>
<feature type="signal peptide" evidence="5">
    <location>
        <begin position="1"/>
        <end position="24"/>
    </location>
</feature>
<comment type="caution">
    <text evidence="7">The sequence shown here is derived from an EMBL/GenBank/DDBJ whole genome shotgun (WGS) entry which is preliminary data.</text>
</comment>
<dbReference type="InterPro" id="IPR008266">
    <property type="entry name" value="Tyr_kinase_AS"/>
</dbReference>
<dbReference type="AlphaFoldDB" id="A0A226EAM4"/>
<dbReference type="InterPro" id="IPR000719">
    <property type="entry name" value="Prot_kinase_dom"/>
</dbReference>
<dbReference type="InterPro" id="IPR011009">
    <property type="entry name" value="Kinase-like_dom_sf"/>
</dbReference>
<name>A0A226EAM4_FOLCA</name>